<protein>
    <submittedName>
        <fullName evidence="1">Uncharacterized protein</fullName>
    </submittedName>
</protein>
<accession>A0A4Y8N1R0</accession>
<reference evidence="1 2" key="1">
    <citation type="submission" date="2019-03" db="EMBL/GenBank/DDBJ databases">
        <title>Complete Genome Sequence of Paraburkholderia dipogonis ICMP 19430T, a Nitrogen-fixing Symbiont of the South African Invasive Legume Dipogon lignosus in New Zealand.</title>
        <authorList>
            <person name="De Meyer S.E."/>
        </authorList>
    </citation>
    <scope>NUCLEOTIDE SEQUENCE [LARGE SCALE GENOMIC DNA]</scope>
    <source>
        <strain evidence="1 2">ICMP 19430</strain>
    </source>
</reference>
<dbReference type="EMBL" id="SNVI01000001">
    <property type="protein sequence ID" value="TFE43756.1"/>
    <property type="molecule type" value="Genomic_DNA"/>
</dbReference>
<evidence type="ECO:0000313" key="2">
    <source>
        <dbReference type="Proteomes" id="UP000297385"/>
    </source>
</evidence>
<gene>
    <name evidence="1" type="ORF">E2553_01135</name>
</gene>
<organism evidence="1 2">
    <name type="scientific">Paraburkholderia dipogonis</name>
    <dbReference type="NCBI Taxonomy" id="1211383"/>
    <lineage>
        <taxon>Bacteria</taxon>
        <taxon>Pseudomonadati</taxon>
        <taxon>Pseudomonadota</taxon>
        <taxon>Betaproteobacteria</taxon>
        <taxon>Burkholderiales</taxon>
        <taxon>Burkholderiaceae</taxon>
        <taxon>Paraburkholderia</taxon>
    </lineage>
</organism>
<sequence length="91" mass="10004">MVAAPWATGVHPRDVDSSDTTLRFNNSVTYLSLPNLAGARFNAVAAAADSQNTTRSSRPLQFVGMVGVKARVLRVIWRGINQWQTRRSESC</sequence>
<proteinExistence type="predicted"/>
<dbReference type="Proteomes" id="UP000297385">
    <property type="component" value="Unassembled WGS sequence"/>
</dbReference>
<dbReference type="AlphaFoldDB" id="A0A4Y8N1R0"/>
<evidence type="ECO:0000313" key="1">
    <source>
        <dbReference type="EMBL" id="TFE43756.1"/>
    </source>
</evidence>
<name>A0A4Y8N1R0_9BURK</name>
<comment type="caution">
    <text evidence="1">The sequence shown here is derived from an EMBL/GenBank/DDBJ whole genome shotgun (WGS) entry which is preliminary data.</text>
</comment>